<accession>A0A8X7C794</accession>
<name>A0A8X7C794_9ARAC</name>
<reference evidence="1" key="1">
    <citation type="submission" date="2020-08" db="EMBL/GenBank/DDBJ databases">
        <title>Multicomponent nature underlies the extraordinary mechanical properties of spider dragline silk.</title>
        <authorList>
            <person name="Kono N."/>
            <person name="Nakamura H."/>
            <person name="Mori M."/>
            <person name="Yoshida Y."/>
            <person name="Ohtoshi R."/>
            <person name="Malay A.D."/>
            <person name="Moran D.A.P."/>
            <person name="Tomita M."/>
            <person name="Numata K."/>
            <person name="Arakawa K."/>
        </authorList>
    </citation>
    <scope>NUCLEOTIDE SEQUENCE</scope>
</reference>
<gene>
    <name evidence="1" type="ORF">TNIN_351081</name>
</gene>
<keyword evidence="2" id="KW-1185">Reference proteome</keyword>
<sequence length="148" mass="16920">MPIIKTYYNCSYCEAKRFSQRNRELGKRECIPLPEIKIRKSSFLCKIHFLVPLCKLRKPFLSAQGLGAPVAGIKSYPSIDVAPKNSHANPLRFFVPKSASRINKGCCLKNKRMGTRKSVCKVEVLLDWTLSTIQIMEMMFSEIVSEEF</sequence>
<dbReference type="Proteomes" id="UP000886998">
    <property type="component" value="Unassembled WGS sequence"/>
</dbReference>
<dbReference type="OrthoDB" id="6449821at2759"/>
<organism evidence="1 2">
    <name type="scientific">Trichonephila inaurata madagascariensis</name>
    <dbReference type="NCBI Taxonomy" id="2747483"/>
    <lineage>
        <taxon>Eukaryota</taxon>
        <taxon>Metazoa</taxon>
        <taxon>Ecdysozoa</taxon>
        <taxon>Arthropoda</taxon>
        <taxon>Chelicerata</taxon>
        <taxon>Arachnida</taxon>
        <taxon>Araneae</taxon>
        <taxon>Araneomorphae</taxon>
        <taxon>Entelegynae</taxon>
        <taxon>Araneoidea</taxon>
        <taxon>Nephilidae</taxon>
        <taxon>Trichonephila</taxon>
        <taxon>Trichonephila inaurata</taxon>
    </lineage>
</organism>
<evidence type="ECO:0000313" key="2">
    <source>
        <dbReference type="Proteomes" id="UP000886998"/>
    </source>
</evidence>
<comment type="caution">
    <text evidence="1">The sequence shown here is derived from an EMBL/GenBank/DDBJ whole genome shotgun (WGS) entry which is preliminary data.</text>
</comment>
<dbReference type="AlphaFoldDB" id="A0A8X7C794"/>
<evidence type="ECO:0000313" key="1">
    <source>
        <dbReference type="EMBL" id="GFY58425.1"/>
    </source>
</evidence>
<dbReference type="EMBL" id="BMAV01012079">
    <property type="protein sequence ID" value="GFY58425.1"/>
    <property type="molecule type" value="Genomic_DNA"/>
</dbReference>
<protein>
    <submittedName>
        <fullName evidence="1">Uncharacterized protein</fullName>
    </submittedName>
</protein>
<proteinExistence type="predicted"/>